<dbReference type="eggNOG" id="COG1737">
    <property type="taxonomic scope" value="Bacteria"/>
</dbReference>
<dbReference type="GO" id="GO:0005975">
    <property type="term" value="P:carbohydrate metabolic process"/>
    <property type="evidence" value="ECO:0007669"/>
    <property type="project" value="InterPro"/>
</dbReference>
<reference evidence="5" key="1">
    <citation type="submission" date="2011-12" db="EMBL/GenBank/DDBJ databases">
        <title>Complete genome sequence of Streptomyces cattleya strain DSM 46488.</title>
        <authorList>
            <person name="Ou H.-Y."/>
            <person name="Li P."/>
            <person name="Zhao C."/>
            <person name="O'Hagan D."/>
            <person name="Deng Z."/>
        </authorList>
    </citation>
    <scope>NUCLEOTIDE SEQUENCE [LARGE SCALE GENOMIC DNA]</scope>
    <source>
        <strain evidence="5">ATCC 35852 / DSM 46488 / JCM 4925 / NBRC 14057 / NRRL 8057</strain>
    </source>
</reference>
<dbReference type="Pfam" id="PF10432">
    <property type="entry name" value="bact-PGI_C"/>
    <property type="match status" value="1"/>
</dbReference>
<dbReference type="KEGG" id="scy:SCATT_20140"/>
<dbReference type="RefSeq" id="WP_014142781.1">
    <property type="nucleotide sequence ID" value="NC_016111.1"/>
</dbReference>
<evidence type="ECO:0000256" key="1">
    <source>
        <dbReference type="ARBA" id="ARBA00010523"/>
    </source>
</evidence>
<evidence type="ECO:0000313" key="5">
    <source>
        <dbReference type="Proteomes" id="UP000007842"/>
    </source>
</evidence>
<comment type="similarity">
    <text evidence="1">Belongs to the PGI/PMI family.</text>
</comment>
<evidence type="ECO:0000256" key="2">
    <source>
        <dbReference type="ARBA" id="ARBA00023235"/>
    </source>
</evidence>
<proteinExistence type="inferred from homology"/>
<keyword evidence="2" id="KW-0413">Isomerase</keyword>
<accession>G8WWH9</accession>
<feature type="domain" description="Bifunctional glucose-6-phosphate/mannose-6-phosphate isomerase C-terminal" evidence="3">
    <location>
        <begin position="235"/>
        <end position="380"/>
    </location>
</feature>
<dbReference type="Gene3D" id="3.40.50.10490">
    <property type="entry name" value="Glucose-6-phosphate isomerase like protein, domain 1"/>
    <property type="match status" value="1"/>
</dbReference>
<dbReference type="GO" id="GO:0004476">
    <property type="term" value="F:mannose-6-phosphate isomerase activity"/>
    <property type="evidence" value="ECO:0007669"/>
    <property type="project" value="InterPro"/>
</dbReference>
<dbReference type="STRING" id="1003195.SCATT_20140"/>
<dbReference type="HOGENOM" id="CLU_059687_2_0_11"/>
<dbReference type="OrthoDB" id="5241724at2"/>
<organism evidence="4 5">
    <name type="scientific">Streptantibioticus cattleyicolor (strain ATCC 35852 / DSM 46488 / JCM 4925 / NBRC 14057 / NRRL 8057)</name>
    <name type="common">Streptomyces cattleya</name>
    <dbReference type="NCBI Taxonomy" id="1003195"/>
    <lineage>
        <taxon>Bacteria</taxon>
        <taxon>Bacillati</taxon>
        <taxon>Actinomycetota</taxon>
        <taxon>Actinomycetes</taxon>
        <taxon>Kitasatosporales</taxon>
        <taxon>Streptomycetaceae</taxon>
        <taxon>Streptantibioticus</taxon>
    </lineage>
</organism>
<keyword evidence="5" id="KW-1185">Reference proteome</keyword>
<gene>
    <name evidence="4" type="ordered locus">SCATT_20140</name>
</gene>
<dbReference type="Proteomes" id="UP000007842">
    <property type="component" value="Chromosome"/>
</dbReference>
<dbReference type="GO" id="GO:0004347">
    <property type="term" value="F:glucose-6-phosphate isomerase activity"/>
    <property type="evidence" value="ECO:0007669"/>
    <property type="project" value="InterPro"/>
</dbReference>
<dbReference type="GO" id="GO:0097367">
    <property type="term" value="F:carbohydrate derivative binding"/>
    <property type="evidence" value="ECO:0007669"/>
    <property type="project" value="InterPro"/>
</dbReference>
<dbReference type="EMBL" id="CP003219">
    <property type="protein sequence ID" value="AEW94385.1"/>
    <property type="molecule type" value="Genomic_DNA"/>
</dbReference>
<dbReference type="GO" id="GO:1901135">
    <property type="term" value="P:carbohydrate derivative metabolic process"/>
    <property type="evidence" value="ECO:0007669"/>
    <property type="project" value="InterPro"/>
</dbReference>
<dbReference type="SUPFAM" id="SSF53697">
    <property type="entry name" value="SIS domain"/>
    <property type="match status" value="1"/>
</dbReference>
<name>F8JVA8_STREN</name>
<dbReference type="PATRIC" id="fig|1003195.11.peg.3552"/>
<sequence>MLDESSLDNPDALARADTGGLLLGVAAAGARVRTAARHAAEAGLAGLKPDGRPRTVLVAGPGPAPGHIADLLGTLAACPVLTLPATGPGPAPHDLRWQLPGWAGSSDLVLLATPYGTEPGLTTLVEAAYRRDCAVAAVAPADAPLAEALQQVHGLALPFAHAPYAEATADPATEPVETLRSAADPGAFWALLTPLLALADRLGLLAAPPEHVQALADRLDQAAERFGPATETYRNPAKSLATELTGTLPLVWHQGTATAPVARRFTDALTTLAGLPALGAALPEAVDRHHAVLTADGGGTTGDLDDFFRDRVEEPDRLRPRIVLLRDSGTAPVPAVQEAAAAHATGVSEIETPPGAPVVALAELLTLTDFTAVYLALGHHPAPDA</sequence>
<evidence type="ECO:0000259" key="3">
    <source>
        <dbReference type="Pfam" id="PF10432"/>
    </source>
</evidence>
<dbReference type="KEGG" id="sct:SCAT_2034"/>
<dbReference type="InterPro" id="IPR046348">
    <property type="entry name" value="SIS_dom_sf"/>
</dbReference>
<accession>F8JVA8</accession>
<dbReference type="AlphaFoldDB" id="F8JVA8"/>
<evidence type="ECO:0000313" key="4">
    <source>
        <dbReference type="EMBL" id="AEW94385.1"/>
    </source>
</evidence>
<protein>
    <recommendedName>
        <fullName evidence="3">Bifunctional glucose-6-phosphate/mannose-6-phosphate isomerase C-terminal domain-containing protein</fullName>
    </recommendedName>
</protein>
<dbReference type="InterPro" id="IPR019490">
    <property type="entry name" value="Glu6P/Mann6P_isomerase_C"/>
</dbReference>